<evidence type="ECO:0000313" key="2">
    <source>
        <dbReference type="Proteomes" id="UP000515743"/>
    </source>
</evidence>
<dbReference type="PANTHER" id="PTHR43667">
    <property type="entry name" value="CYCLOPROPANE-FATTY-ACYL-PHOSPHOLIPID SYNTHASE"/>
    <property type="match status" value="1"/>
</dbReference>
<name>A0A7G7CPM9_9CORY</name>
<dbReference type="GO" id="GO:0008168">
    <property type="term" value="F:methyltransferase activity"/>
    <property type="evidence" value="ECO:0007669"/>
    <property type="project" value="UniProtKB-KW"/>
</dbReference>
<dbReference type="InterPro" id="IPR050723">
    <property type="entry name" value="CFA/CMAS"/>
</dbReference>
<accession>A0A7G7CPM9</accession>
<dbReference type="AlphaFoldDB" id="A0A7G7CPM9"/>
<sequence length="436" mass="46728">MEHLASIDAAAWPRVAKVPRGIRVSVKAQRAEKAFAKACEDAGVELDITAASGPDILVEHDALFARIADSGWLGMAEAYMAGEWLTPSSDKLVEVLTKLLRHGYSPVSAKVPAEPHEGGEVPPELVALFSGDGISPGPGIFATGVPTTVRESVSSFAPGAGRGREPKEHFVDITYVSEPSVTEREDLPDAQGRNADWMLDSAHVGAGTHVLVYPGSGARAAVNAVGRRGIIDVLGADTAQLEALREYFVLAGVDDGIHVQDIPEAIPHAKDWRGRYEAIVSVDFLTTLGPRQRRDYFAALDRLLMPGGRAVLSGLVAATGGATGKQLADASLSALRAYVWPGLHLDEATDVHKVCDRSSGLRIIAQAHLGAHAQASLRLQREIFEGRLREAAAAGFDPVFRRLWVFQFAIREALLAAGLVDYVHFTATHRNRGGRR</sequence>
<dbReference type="Pfam" id="PF02353">
    <property type="entry name" value="CMAS"/>
    <property type="match status" value="1"/>
</dbReference>
<dbReference type="GO" id="GO:0032259">
    <property type="term" value="P:methylation"/>
    <property type="evidence" value="ECO:0007669"/>
    <property type="project" value="UniProtKB-KW"/>
</dbReference>
<reference evidence="1 2" key="1">
    <citation type="submission" date="2020-07" db="EMBL/GenBank/DDBJ databases">
        <title>Complete genome and description of Corynebacterium incognita strain Marseille-Q3630 sp. nov.</title>
        <authorList>
            <person name="Boxberger M."/>
        </authorList>
    </citation>
    <scope>NUCLEOTIDE SEQUENCE [LARGE SCALE GENOMIC DNA]</scope>
    <source>
        <strain evidence="1 2">Marseille-Q3630</strain>
    </source>
</reference>
<dbReference type="Gene3D" id="3.40.50.150">
    <property type="entry name" value="Vaccinia Virus protein VP39"/>
    <property type="match status" value="1"/>
</dbReference>
<dbReference type="PANTHER" id="PTHR43667:SF2">
    <property type="entry name" value="FATTY ACID C-METHYL TRANSFERASE"/>
    <property type="match status" value="1"/>
</dbReference>
<proteinExistence type="predicted"/>
<dbReference type="InterPro" id="IPR029063">
    <property type="entry name" value="SAM-dependent_MTases_sf"/>
</dbReference>
<dbReference type="RefSeq" id="WP_185175919.1">
    <property type="nucleotide sequence ID" value="NZ_CP059404.1"/>
</dbReference>
<keyword evidence="1" id="KW-0808">Transferase</keyword>
<dbReference type="SUPFAM" id="SSF53335">
    <property type="entry name" value="S-adenosyl-L-methionine-dependent methyltransferases"/>
    <property type="match status" value="1"/>
</dbReference>
<evidence type="ECO:0000313" key="1">
    <source>
        <dbReference type="EMBL" id="QNE89545.1"/>
    </source>
</evidence>
<organism evidence="1 2">
    <name type="scientific">Corynebacterium incognita</name>
    <dbReference type="NCBI Taxonomy" id="2754725"/>
    <lineage>
        <taxon>Bacteria</taxon>
        <taxon>Bacillati</taxon>
        <taxon>Actinomycetota</taxon>
        <taxon>Actinomycetes</taxon>
        <taxon>Mycobacteriales</taxon>
        <taxon>Corynebacteriaceae</taxon>
        <taxon>Corynebacterium</taxon>
    </lineage>
</organism>
<dbReference type="EMBL" id="CP059404">
    <property type="protein sequence ID" value="QNE89545.1"/>
    <property type="molecule type" value="Genomic_DNA"/>
</dbReference>
<gene>
    <name evidence="1" type="ORF">H0194_00230</name>
</gene>
<dbReference type="Proteomes" id="UP000515743">
    <property type="component" value="Chromosome"/>
</dbReference>
<keyword evidence="2" id="KW-1185">Reference proteome</keyword>
<keyword evidence="1" id="KW-0489">Methyltransferase</keyword>
<protein>
    <submittedName>
        <fullName evidence="1">Class I SAM-dependent methyltransferase</fullName>
    </submittedName>
</protein>
<dbReference type="KEGG" id="cik:H0194_00230"/>